<protein>
    <submittedName>
        <fullName evidence="7">Winged helix-turn-helix domain-containing protein</fullName>
    </submittedName>
</protein>
<dbReference type="InterPro" id="IPR050498">
    <property type="entry name" value="Ycf3"/>
</dbReference>
<keyword evidence="2 4" id="KW-0802">TPR repeat</keyword>
<dbReference type="PROSITE" id="PS51755">
    <property type="entry name" value="OMPR_PHOB"/>
    <property type="match status" value="1"/>
</dbReference>
<sequence length="519" mass="59345">MRYRFDDFILDTDRFELCRNGQSLRSEPQVIELLALLVEHRDRMVSKEEINEVVWRGRIVSDAALSSRIKMARQLLGDDGRSQTYIRTIHRKGFRFVGIVQTDDPEELAPPPTQLGTPDPLHKPAVVVLPLINLSRETDHEYFADGVTSDIIALLSKHRWLNVVARNTAFGFKGQAPDPLELGRILGVDYVVEGSIQGGGQHVRINVQLVDAATRLTRWTERYDRERSEIFALQDEITETISARLEPEIGFAERHKIVVARPANMQAWDCFHLGCYHLFRFTGEDNREAQRLLRQSQTLDPMFGEAQAWWAYAVVLGMVYWDTPPDRELLDEALAACDRALLIDHQNATFHMLRGRVLLARREYRRAIADNRIAIDLNPTFAAAYCGMGDSLAYECRYEEAMVQFERAIALSPSDPQLWAFYTYGALALLFQGDYERSLEWTERAANLPNCQYWTAAHRAVALAHLGRRDDAVEAKDRLLAMLPTFSCAFATEKLFYLHEPSQITHYLAGLRLAQVPEH</sequence>
<organism evidence="7 8">
    <name type="scientific">Litchfieldella rifensis</name>
    <dbReference type="NCBI Taxonomy" id="762643"/>
    <lineage>
        <taxon>Bacteria</taxon>
        <taxon>Pseudomonadati</taxon>
        <taxon>Pseudomonadota</taxon>
        <taxon>Gammaproteobacteria</taxon>
        <taxon>Oceanospirillales</taxon>
        <taxon>Halomonadaceae</taxon>
        <taxon>Litchfieldella</taxon>
    </lineage>
</organism>
<accession>A0ABV7LVQ3</accession>
<proteinExistence type="predicted"/>
<dbReference type="Gene3D" id="1.10.10.10">
    <property type="entry name" value="Winged helix-like DNA-binding domain superfamily/Winged helix DNA-binding domain"/>
    <property type="match status" value="1"/>
</dbReference>
<dbReference type="Gene3D" id="1.25.40.10">
    <property type="entry name" value="Tetratricopeptide repeat domain"/>
    <property type="match status" value="1"/>
</dbReference>
<feature type="domain" description="OmpR/PhoB-type" evidence="6">
    <location>
        <begin position="1"/>
        <end position="98"/>
    </location>
</feature>
<keyword evidence="8" id="KW-1185">Reference proteome</keyword>
<feature type="DNA-binding region" description="OmpR/PhoB-type" evidence="5">
    <location>
        <begin position="1"/>
        <end position="98"/>
    </location>
</feature>
<dbReference type="Proteomes" id="UP001595579">
    <property type="component" value="Unassembled WGS sequence"/>
</dbReference>
<comment type="caution">
    <text evidence="7">The sequence shown here is derived from an EMBL/GenBank/DDBJ whole genome shotgun (WGS) entry which is preliminary data.</text>
</comment>
<dbReference type="InterPro" id="IPR036388">
    <property type="entry name" value="WH-like_DNA-bd_sf"/>
</dbReference>
<dbReference type="SUPFAM" id="SSF48452">
    <property type="entry name" value="TPR-like"/>
    <property type="match status" value="1"/>
</dbReference>
<evidence type="ECO:0000313" key="7">
    <source>
        <dbReference type="EMBL" id="MFC3286084.1"/>
    </source>
</evidence>
<dbReference type="PANTHER" id="PTHR44858">
    <property type="entry name" value="TETRATRICOPEPTIDE REPEAT PROTEIN 6"/>
    <property type="match status" value="1"/>
</dbReference>
<dbReference type="CDD" id="cd00383">
    <property type="entry name" value="trans_reg_C"/>
    <property type="match status" value="1"/>
</dbReference>
<dbReference type="EMBL" id="JBHRUG010000048">
    <property type="protein sequence ID" value="MFC3286084.1"/>
    <property type="molecule type" value="Genomic_DNA"/>
</dbReference>
<dbReference type="SUPFAM" id="SSF46894">
    <property type="entry name" value="C-terminal effector domain of the bipartite response regulators"/>
    <property type="match status" value="1"/>
</dbReference>
<evidence type="ECO:0000256" key="3">
    <source>
        <dbReference type="ARBA" id="ARBA00023125"/>
    </source>
</evidence>
<evidence type="ECO:0000256" key="5">
    <source>
        <dbReference type="PROSITE-ProRule" id="PRU01091"/>
    </source>
</evidence>
<name>A0ABV7LVQ3_9GAMM</name>
<dbReference type="Pfam" id="PF00486">
    <property type="entry name" value="Trans_reg_C"/>
    <property type="match status" value="1"/>
</dbReference>
<dbReference type="SMART" id="SM00862">
    <property type="entry name" value="Trans_reg_C"/>
    <property type="match status" value="1"/>
</dbReference>
<evidence type="ECO:0000256" key="2">
    <source>
        <dbReference type="ARBA" id="ARBA00022803"/>
    </source>
</evidence>
<dbReference type="InterPro" id="IPR016032">
    <property type="entry name" value="Sig_transdc_resp-reg_C-effctor"/>
</dbReference>
<keyword evidence="1" id="KW-0677">Repeat</keyword>
<dbReference type="PROSITE" id="PS50005">
    <property type="entry name" value="TPR"/>
    <property type="match status" value="1"/>
</dbReference>
<evidence type="ECO:0000256" key="4">
    <source>
        <dbReference type="PROSITE-ProRule" id="PRU00339"/>
    </source>
</evidence>
<feature type="repeat" description="TPR" evidence="4">
    <location>
        <begin position="382"/>
        <end position="415"/>
    </location>
</feature>
<dbReference type="InterPro" id="IPR011990">
    <property type="entry name" value="TPR-like_helical_dom_sf"/>
</dbReference>
<evidence type="ECO:0000313" key="8">
    <source>
        <dbReference type="Proteomes" id="UP001595579"/>
    </source>
</evidence>
<evidence type="ECO:0000259" key="6">
    <source>
        <dbReference type="PROSITE" id="PS51755"/>
    </source>
</evidence>
<keyword evidence="3 5" id="KW-0238">DNA-binding</keyword>
<dbReference type="SMART" id="SM00028">
    <property type="entry name" value="TPR"/>
    <property type="match status" value="4"/>
</dbReference>
<gene>
    <name evidence="7" type="ORF">ACFOEV_21005</name>
</gene>
<dbReference type="Gene3D" id="3.40.50.10610">
    <property type="entry name" value="ABC-type transport auxiliary lipoprotein component"/>
    <property type="match status" value="1"/>
</dbReference>
<dbReference type="InterPro" id="IPR001867">
    <property type="entry name" value="OmpR/PhoB-type_DNA-bd"/>
</dbReference>
<reference evidence="8" key="1">
    <citation type="journal article" date="2019" name="Int. J. Syst. Evol. Microbiol.">
        <title>The Global Catalogue of Microorganisms (GCM) 10K type strain sequencing project: providing services to taxonomists for standard genome sequencing and annotation.</title>
        <authorList>
            <consortium name="The Broad Institute Genomics Platform"/>
            <consortium name="The Broad Institute Genome Sequencing Center for Infectious Disease"/>
            <person name="Wu L."/>
            <person name="Ma J."/>
        </authorList>
    </citation>
    <scope>NUCLEOTIDE SEQUENCE [LARGE SCALE GENOMIC DNA]</scope>
    <source>
        <strain evidence="8">CECT 7698</strain>
    </source>
</reference>
<dbReference type="PANTHER" id="PTHR44858:SF1">
    <property type="entry name" value="UDP-N-ACETYLGLUCOSAMINE--PEPTIDE N-ACETYLGLUCOSAMINYLTRANSFERASE SPINDLY-RELATED"/>
    <property type="match status" value="1"/>
</dbReference>
<dbReference type="InterPro" id="IPR019734">
    <property type="entry name" value="TPR_rpt"/>
</dbReference>
<dbReference type="RefSeq" id="WP_386776850.1">
    <property type="nucleotide sequence ID" value="NZ_JBHRUG010000048.1"/>
</dbReference>
<evidence type="ECO:0000256" key="1">
    <source>
        <dbReference type="ARBA" id="ARBA00022737"/>
    </source>
</evidence>